<keyword evidence="1" id="KW-0802">TPR repeat</keyword>
<gene>
    <name evidence="2" type="ORF">DP923_07015</name>
</gene>
<dbReference type="AlphaFoldDB" id="A0A364RFC5"/>
<keyword evidence="3" id="KW-1185">Reference proteome</keyword>
<proteinExistence type="predicted"/>
<dbReference type="SMART" id="SM00028">
    <property type="entry name" value="TPR"/>
    <property type="match status" value="2"/>
</dbReference>
<sequence>MQFLTNQTNKLVFTLIVGSIFSSGCTLQRMVRQAEKNQIITVEPSPLVANGQNITFELKGQIPNSLVRDKQRYKVDVFYLYNNDEKRENLGSLNFEFGEFLFEKEKPTISKVFTFPYLPEKQNGKLMVQGLAIAKKGGETKYGKPKQVAIGLNTTPLLLVRNNDFSFIPETYSEGANKPAVLTFYFEENQAKLQNYAGSKLQTLEQYFLDNVASQTVKVSGSQSPDEAGTNMAEKRATAVAQYYRDRVNVLDYSGKKVNVTTQPTQEKADEILIRKLKATALPKKDVQEIVAILESDKNNAQKTAALKTVAAAEYLENYVYPGMRAAYIEINYNRNRKSDYELYLLARRIAEEKADSDVLTEDELQYAATLTPLLNEKRKLYEAAVKTTDKWAAYYNLGTVYMEMARKEYRPKAKQELLTRAIHNLTFAGFRNPTVPVYYSLASAYHIRGEMLEALQYYDYALRLGGEPEMLQRTFADKAALEIEIGQYDDAIASLRYAGNSYQTNMNLGLSYLLKENYEGALAYYGKALELKPNDALANYSIAVLGAHTNDAALLESSLRKAIKADNTFVQKAINDLEFRTYKGKPAFEDALIR</sequence>
<reference evidence="2 3" key="2">
    <citation type="submission" date="2018-07" db="EMBL/GenBank/DDBJ databases">
        <title>Pontibacter sp. 2b14 genomic sequence and assembly.</title>
        <authorList>
            <person name="Du Z.-J."/>
        </authorList>
    </citation>
    <scope>NUCLEOTIDE SEQUENCE [LARGE SCALE GENOMIC DNA]</scope>
    <source>
        <strain evidence="2 3">2b14</strain>
    </source>
</reference>
<name>A0A364RFC5_9BACT</name>
<dbReference type="InterPro" id="IPR011990">
    <property type="entry name" value="TPR-like_helical_dom_sf"/>
</dbReference>
<comment type="caution">
    <text evidence="2">The sequence shown here is derived from an EMBL/GenBank/DDBJ whole genome shotgun (WGS) entry which is preliminary data.</text>
</comment>
<accession>A0A364RFC5</accession>
<dbReference type="PROSITE" id="PS50293">
    <property type="entry name" value="TPR_REGION"/>
    <property type="match status" value="1"/>
</dbReference>
<evidence type="ECO:0000313" key="3">
    <source>
        <dbReference type="Proteomes" id="UP000251692"/>
    </source>
</evidence>
<dbReference type="SUPFAM" id="SSF48452">
    <property type="entry name" value="TPR-like"/>
    <property type="match status" value="1"/>
</dbReference>
<reference evidence="2 3" key="1">
    <citation type="submission" date="2018-06" db="EMBL/GenBank/DDBJ databases">
        <authorList>
            <person name="Liu Z.-W."/>
        </authorList>
    </citation>
    <scope>NUCLEOTIDE SEQUENCE [LARGE SCALE GENOMIC DNA]</scope>
    <source>
        <strain evidence="2 3">2b14</strain>
    </source>
</reference>
<evidence type="ECO:0000313" key="2">
    <source>
        <dbReference type="EMBL" id="RAU82984.1"/>
    </source>
</evidence>
<evidence type="ECO:0000256" key="1">
    <source>
        <dbReference type="PROSITE-ProRule" id="PRU00339"/>
    </source>
</evidence>
<protein>
    <submittedName>
        <fullName evidence="2">Uncharacterized protein</fullName>
    </submittedName>
</protein>
<feature type="repeat" description="TPR" evidence="1">
    <location>
        <begin position="436"/>
        <end position="469"/>
    </location>
</feature>
<dbReference type="EMBL" id="QMDV01000002">
    <property type="protein sequence ID" value="RAU82984.1"/>
    <property type="molecule type" value="Genomic_DNA"/>
</dbReference>
<dbReference type="Proteomes" id="UP000251692">
    <property type="component" value="Unassembled WGS sequence"/>
</dbReference>
<dbReference type="Gene3D" id="1.25.40.10">
    <property type="entry name" value="Tetratricopeptide repeat domain"/>
    <property type="match status" value="2"/>
</dbReference>
<organism evidence="2 3">
    <name type="scientific">Pontibacter arcticus</name>
    <dbReference type="NCBI Taxonomy" id="2080288"/>
    <lineage>
        <taxon>Bacteria</taxon>
        <taxon>Pseudomonadati</taxon>
        <taxon>Bacteroidota</taxon>
        <taxon>Cytophagia</taxon>
        <taxon>Cytophagales</taxon>
        <taxon>Hymenobacteraceae</taxon>
        <taxon>Pontibacter</taxon>
    </lineage>
</organism>
<dbReference type="PROSITE" id="PS50005">
    <property type="entry name" value="TPR"/>
    <property type="match status" value="2"/>
</dbReference>
<dbReference type="InterPro" id="IPR019734">
    <property type="entry name" value="TPR_rpt"/>
</dbReference>
<dbReference type="Pfam" id="PF00515">
    <property type="entry name" value="TPR_1"/>
    <property type="match status" value="1"/>
</dbReference>
<dbReference type="OrthoDB" id="1489296at2"/>
<feature type="repeat" description="TPR" evidence="1">
    <location>
        <begin position="503"/>
        <end position="536"/>
    </location>
</feature>